<dbReference type="InterPro" id="IPR046887">
    <property type="entry name" value="RsmE_PUA-like"/>
</dbReference>
<dbReference type="InterPro" id="IPR029028">
    <property type="entry name" value="Alpha/beta_knot_MTases"/>
</dbReference>
<evidence type="ECO:0000256" key="12">
    <source>
        <dbReference type="PIRNR" id="PIRNR015601"/>
    </source>
</evidence>
<dbReference type="EMBL" id="LT840184">
    <property type="protein sequence ID" value="SMF88598.1"/>
    <property type="molecule type" value="Genomic_DNA"/>
</dbReference>
<dbReference type="InterPro" id="IPR029026">
    <property type="entry name" value="tRNA_m1G_MTases_N"/>
</dbReference>
<dbReference type="STRING" id="1313296.SAMN05661091_4340"/>
<evidence type="ECO:0000256" key="5">
    <source>
        <dbReference type="ARBA" id="ARBA00022490"/>
    </source>
</evidence>
<dbReference type="InterPro" id="IPR015947">
    <property type="entry name" value="PUA-like_sf"/>
</dbReference>
<reference evidence="15 16" key="1">
    <citation type="submission" date="2017-04" db="EMBL/GenBank/DDBJ databases">
        <authorList>
            <person name="Afonso C.L."/>
            <person name="Miller P.J."/>
            <person name="Scott M.A."/>
            <person name="Spackman E."/>
            <person name="Goraichik I."/>
            <person name="Dimitrov K.M."/>
            <person name="Suarez D.L."/>
            <person name="Swayne D.E."/>
        </authorList>
    </citation>
    <scope>NUCLEOTIDE SEQUENCE [LARGE SCALE GENOMIC DNA]</scope>
    <source>
        <strain evidence="15 16">N3/975</strain>
    </source>
</reference>
<evidence type="ECO:0000256" key="8">
    <source>
        <dbReference type="ARBA" id="ARBA00022679"/>
    </source>
</evidence>
<dbReference type="AlphaFoldDB" id="A0A1X7HL54"/>
<evidence type="ECO:0000256" key="2">
    <source>
        <dbReference type="ARBA" id="ARBA00005528"/>
    </source>
</evidence>
<dbReference type="PANTHER" id="PTHR30027:SF3">
    <property type="entry name" value="16S RRNA (URACIL(1498)-N(3))-METHYLTRANSFERASE"/>
    <property type="match status" value="1"/>
</dbReference>
<dbReference type="CDD" id="cd18084">
    <property type="entry name" value="RsmE-like"/>
    <property type="match status" value="1"/>
</dbReference>
<keyword evidence="16" id="KW-1185">Reference proteome</keyword>
<comment type="similarity">
    <text evidence="2 12">Belongs to the RNA methyltransferase RsmE family.</text>
</comment>
<dbReference type="Proteomes" id="UP000192940">
    <property type="component" value="Chromosome I"/>
</dbReference>
<dbReference type="InterPro" id="IPR046886">
    <property type="entry name" value="RsmE_MTase_dom"/>
</dbReference>
<evidence type="ECO:0000256" key="7">
    <source>
        <dbReference type="ARBA" id="ARBA00022603"/>
    </source>
</evidence>
<keyword evidence="5 12" id="KW-0963">Cytoplasm</keyword>
<dbReference type="Gene3D" id="2.40.240.20">
    <property type="entry name" value="Hypothetical PUA domain-like, domain 1"/>
    <property type="match status" value="1"/>
</dbReference>
<dbReference type="NCBIfam" id="NF008692">
    <property type="entry name" value="PRK11713.1-5"/>
    <property type="match status" value="1"/>
</dbReference>
<comment type="subcellular location">
    <subcellularLocation>
        <location evidence="1 12">Cytoplasm</location>
    </subcellularLocation>
</comment>
<feature type="domain" description="Ribosomal RNA small subunit methyltransferase E PUA-like" evidence="14">
    <location>
        <begin position="32"/>
        <end position="78"/>
    </location>
</feature>
<keyword evidence="6 12" id="KW-0698">rRNA processing</keyword>
<gene>
    <name evidence="15" type="ORF">SAMN05661091_4340</name>
</gene>
<protein>
    <recommendedName>
        <fullName evidence="4 12">Ribosomal RNA small subunit methyltransferase E</fullName>
        <ecNumber evidence="3 12">2.1.1.193</ecNumber>
    </recommendedName>
</protein>
<dbReference type="InterPro" id="IPR006700">
    <property type="entry name" value="RsmE"/>
</dbReference>
<dbReference type="GO" id="GO:0070475">
    <property type="term" value="P:rRNA base methylation"/>
    <property type="evidence" value="ECO:0007669"/>
    <property type="project" value="TreeGrafter"/>
</dbReference>
<evidence type="ECO:0000256" key="3">
    <source>
        <dbReference type="ARBA" id="ARBA00012328"/>
    </source>
</evidence>
<evidence type="ECO:0000259" key="13">
    <source>
        <dbReference type="Pfam" id="PF04452"/>
    </source>
</evidence>
<dbReference type="Pfam" id="PF04452">
    <property type="entry name" value="Methyltrans_RNA"/>
    <property type="match status" value="1"/>
</dbReference>
<name>A0A1X7HL54_9BACL</name>
<sequence length="270" mass="30246">MMRFGDFEIGEDKDMQRYFVSPEQFKENRVDITGEDARHITKVMRGKLGDTFIVSDGVSREALVEIESIEQTSVIAVVVEPMEMDHEPRLKVTIAQSLPKGDKMETVIQKCTEIGAVTFVPFLSERTIVQYDAKKESKRLERWRKIAKEAAEQSHRNMIPAVEQPLTWKKLLETFSNYDAVCFCYEKEHGSQLRDVLRPFTAQALQEPGSTASLLLLVGPEGGFTEEECRKAEEAGAVSVGLGRRILRCETAGMTALACALYESGEMGGV</sequence>
<evidence type="ECO:0000256" key="1">
    <source>
        <dbReference type="ARBA" id="ARBA00004496"/>
    </source>
</evidence>
<evidence type="ECO:0000259" key="14">
    <source>
        <dbReference type="Pfam" id="PF20260"/>
    </source>
</evidence>
<keyword evidence="8 12" id="KW-0808">Transferase</keyword>
<keyword evidence="9 12" id="KW-0949">S-adenosyl-L-methionine</keyword>
<dbReference type="SUPFAM" id="SSF75217">
    <property type="entry name" value="alpha/beta knot"/>
    <property type="match status" value="1"/>
</dbReference>
<dbReference type="PIRSF" id="PIRSF015601">
    <property type="entry name" value="MTase_slr0722"/>
    <property type="match status" value="1"/>
</dbReference>
<evidence type="ECO:0000256" key="4">
    <source>
        <dbReference type="ARBA" id="ARBA00013673"/>
    </source>
</evidence>
<dbReference type="PANTHER" id="PTHR30027">
    <property type="entry name" value="RIBOSOMAL RNA SMALL SUBUNIT METHYLTRANSFERASE E"/>
    <property type="match status" value="1"/>
</dbReference>
<evidence type="ECO:0000256" key="6">
    <source>
        <dbReference type="ARBA" id="ARBA00022552"/>
    </source>
</evidence>
<evidence type="ECO:0000256" key="9">
    <source>
        <dbReference type="ARBA" id="ARBA00022691"/>
    </source>
</evidence>
<evidence type="ECO:0000256" key="11">
    <source>
        <dbReference type="ARBA" id="ARBA00047944"/>
    </source>
</evidence>
<keyword evidence="7 12" id="KW-0489">Methyltransferase</keyword>
<dbReference type="Gene3D" id="3.40.1280.10">
    <property type="match status" value="1"/>
</dbReference>
<dbReference type="GO" id="GO:0005737">
    <property type="term" value="C:cytoplasm"/>
    <property type="evidence" value="ECO:0007669"/>
    <property type="project" value="UniProtKB-SubCell"/>
</dbReference>
<accession>A0A1X7HL54</accession>
<evidence type="ECO:0000313" key="15">
    <source>
        <dbReference type="EMBL" id="SMF88598.1"/>
    </source>
</evidence>
<organism evidence="15 16">
    <name type="scientific">Paenibacillus uliginis N3/975</name>
    <dbReference type="NCBI Taxonomy" id="1313296"/>
    <lineage>
        <taxon>Bacteria</taxon>
        <taxon>Bacillati</taxon>
        <taxon>Bacillota</taxon>
        <taxon>Bacilli</taxon>
        <taxon>Bacillales</taxon>
        <taxon>Paenibacillaceae</taxon>
        <taxon>Paenibacillus</taxon>
    </lineage>
</organism>
<proteinExistence type="inferred from homology"/>
<dbReference type="EC" id="2.1.1.193" evidence="3 12"/>
<dbReference type="NCBIfam" id="TIGR00046">
    <property type="entry name" value="RsmE family RNA methyltransferase"/>
    <property type="match status" value="1"/>
</dbReference>
<dbReference type="GO" id="GO:0070042">
    <property type="term" value="F:rRNA (uridine-N3-)-methyltransferase activity"/>
    <property type="evidence" value="ECO:0007669"/>
    <property type="project" value="TreeGrafter"/>
</dbReference>
<comment type="function">
    <text evidence="10 12">Specifically methylates the N3 position of the uracil ring of uridine 1498 (m3U1498) in 16S rRNA. Acts on the fully assembled 30S ribosomal subunit.</text>
</comment>
<dbReference type="SUPFAM" id="SSF88697">
    <property type="entry name" value="PUA domain-like"/>
    <property type="match status" value="1"/>
</dbReference>
<feature type="domain" description="Ribosomal RNA small subunit methyltransferase E methyltransferase" evidence="13">
    <location>
        <begin position="87"/>
        <end position="259"/>
    </location>
</feature>
<evidence type="ECO:0000313" key="16">
    <source>
        <dbReference type="Proteomes" id="UP000192940"/>
    </source>
</evidence>
<comment type="catalytic activity">
    <reaction evidence="11 12">
        <text>uridine(1498) in 16S rRNA + S-adenosyl-L-methionine = N(3)-methyluridine(1498) in 16S rRNA + S-adenosyl-L-homocysteine + H(+)</text>
        <dbReference type="Rhea" id="RHEA:42920"/>
        <dbReference type="Rhea" id="RHEA-COMP:10283"/>
        <dbReference type="Rhea" id="RHEA-COMP:10284"/>
        <dbReference type="ChEBI" id="CHEBI:15378"/>
        <dbReference type="ChEBI" id="CHEBI:57856"/>
        <dbReference type="ChEBI" id="CHEBI:59789"/>
        <dbReference type="ChEBI" id="CHEBI:65315"/>
        <dbReference type="ChEBI" id="CHEBI:74502"/>
        <dbReference type="EC" id="2.1.1.193"/>
    </reaction>
</comment>
<evidence type="ECO:0000256" key="10">
    <source>
        <dbReference type="ARBA" id="ARBA00025699"/>
    </source>
</evidence>
<dbReference type="Pfam" id="PF20260">
    <property type="entry name" value="PUA_4"/>
    <property type="match status" value="1"/>
</dbReference>